<evidence type="ECO:0000259" key="3">
    <source>
        <dbReference type="SMART" id="SM01217"/>
    </source>
</evidence>
<proteinExistence type="inferred from homology"/>
<dbReference type="Proteomes" id="UP000677218">
    <property type="component" value="Unassembled WGS sequence"/>
</dbReference>
<keyword evidence="2" id="KW-0378">Hydrolase</keyword>
<dbReference type="AlphaFoldDB" id="A0A916QGV2"/>
<protein>
    <submittedName>
        <fullName evidence="4">Beta-glucosidase</fullName>
    </submittedName>
</protein>
<dbReference type="Gene3D" id="3.40.50.1700">
    <property type="entry name" value="Glycoside hydrolase family 3 C-terminal domain"/>
    <property type="match status" value="1"/>
</dbReference>
<dbReference type="InterPro" id="IPR017853">
    <property type="entry name" value="GH"/>
</dbReference>
<dbReference type="PANTHER" id="PTHR42715">
    <property type="entry name" value="BETA-GLUCOSIDASE"/>
    <property type="match status" value="1"/>
</dbReference>
<gene>
    <name evidence="4" type="ORF">LCB40_09750</name>
</gene>
<comment type="similarity">
    <text evidence="1">Belongs to the glycosyl hydrolase 3 family.</text>
</comment>
<dbReference type="Pfam" id="PF14310">
    <property type="entry name" value="Fn3-like"/>
    <property type="match status" value="1"/>
</dbReference>
<evidence type="ECO:0000256" key="1">
    <source>
        <dbReference type="ARBA" id="ARBA00005336"/>
    </source>
</evidence>
<dbReference type="GO" id="GO:0008422">
    <property type="term" value="F:beta-glucosidase activity"/>
    <property type="evidence" value="ECO:0007669"/>
    <property type="project" value="UniProtKB-ARBA"/>
</dbReference>
<name>A0A916QGV2_9LACO</name>
<dbReference type="InterPro" id="IPR026891">
    <property type="entry name" value="Fn3-like"/>
</dbReference>
<comment type="caution">
    <text evidence="4">The sequence shown here is derived from an EMBL/GenBank/DDBJ whole genome shotgun (WGS) entry which is preliminary data.</text>
</comment>
<accession>A0A916QGV2</accession>
<sequence length="807" mass="89848">MLAHQDIINKLTLQEKAMLTAGESEWQTRKIEGKVPNMFLSDGPFGLRKQSGAGDHLGLNGSELSTCFPSSATLANSWNPNVTESVGKALGVEASSLGVQQILGPALNTKRNPRGGRSFEYYSEDPYLAGKMAAGMIRGIQENGTVATPKHFAVNSQETRRMASNSVVDERALHELYLTNFEIAVKEGRPKSIMSSYNEINGIYANENVELLTNILRNEWGFKGYVVTDWGGDNDHIAGLKAGSNVTMPGLGMNSAQEVIDAVNSGNLKESVLDKRIDEFLDVLLVTLEEQKKNTKVDWPHQHQIAREAAKKSIVLLKNEDHILPLKPGKKVALIGDFAVSPRYQGAGSSLINAHELENLKDTAADYNVTISGYSKGYERTDKLNQTLIDDAVNVGKNSDVIVLSAGLIESSESEGLDRKKLDIPNNQQQLIHALATIGKPLVLVLSGGAVITMPWIGDVNALVHGYLGGEAGASAMWEVLTGKYNPSGRLAETYPMKETDIPFDNEFPEKRRNVNYKESIFVGYRYYETSDVPVLFPFGFGLSYTHFDYSVLKVNKNGLNVKVTNTGNREGIETVQLYVGKKDSALIRPKRELKGFKQVGLAPGESKLVTIPFDNYTFRFWDPDSHLWKVESGTYQIMIGRNAEDIVLTSEVSIDGLMVSVPQNEWYEKYRKADLKHITDQDFAKLYGSSLPINEENKEIGYNDPLMEMHHAKGWIGRMAAGWLKKKIDQSLAVGKPNLNFLFNYNMPFRAMNKMTGDLINSKMAHDILFIINGHFWRGTGRLIKDHFANQKAIKKSKWYPKEKQK</sequence>
<evidence type="ECO:0000313" key="5">
    <source>
        <dbReference type="Proteomes" id="UP000677218"/>
    </source>
</evidence>
<dbReference type="InterPro" id="IPR001764">
    <property type="entry name" value="Glyco_hydro_3_N"/>
</dbReference>
<dbReference type="Pfam" id="PF00933">
    <property type="entry name" value="Glyco_hydro_3"/>
    <property type="match status" value="1"/>
</dbReference>
<dbReference type="SUPFAM" id="SSF51445">
    <property type="entry name" value="(Trans)glycosidases"/>
    <property type="match status" value="1"/>
</dbReference>
<dbReference type="InterPro" id="IPR036881">
    <property type="entry name" value="Glyco_hydro_3_C_sf"/>
</dbReference>
<dbReference type="InterPro" id="IPR036962">
    <property type="entry name" value="Glyco_hydro_3_N_sf"/>
</dbReference>
<dbReference type="Gene3D" id="2.60.40.10">
    <property type="entry name" value="Immunoglobulins"/>
    <property type="match status" value="1"/>
</dbReference>
<dbReference type="RefSeq" id="WP_212780789.1">
    <property type="nucleotide sequence ID" value="NZ_BMAY01000006.1"/>
</dbReference>
<dbReference type="GO" id="GO:0005975">
    <property type="term" value="P:carbohydrate metabolic process"/>
    <property type="evidence" value="ECO:0007669"/>
    <property type="project" value="InterPro"/>
</dbReference>
<reference evidence="4" key="1">
    <citation type="submission" date="2020-08" db="EMBL/GenBank/DDBJ databases">
        <title>Taxonomic study for Lactobacillus species isolated from hardwood bark.</title>
        <authorList>
            <person name="Tohno M."/>
            <person name="Tanizawa Y."/>
        </authorList>
    </citation>
    <scope>NUCLEOTIDE SEQUENCE</scope>
    <source>
        <strain evidence="4">B40</strain>
    </source>
</reference>
<feature type="domain" description="Fibronectin type III-like" evidence="3">
    <location>
        <begin position="574"/>
        <end position="644"/>
    </location>
</feature>
<dbReference type="Gene3D" id="3.20.20.300">
    <property type="entry name" value="Glycoside hydrolase, family 3, N-terminal domain"/>
    <property type="match status" value="1"/>
</dbReference>
<dbReference type="SUPFAM" id="SSF52279">
    <property type="entry name" value="Beta-D-glucan exohydrolase, C-terminal domain"/>
    <property type="match status" value="1"/>
</dbReference>
<dbReference type="InterPro" id="IPR050288">
    <property type="entry name" value="Cellulose_deg_GH3"/>
</dbReference>
<dbReference type="InterPro" id="IPR013783">
    <property type="entry name" value="Ig-like_fold"/>
</dbReference>
<dbReference type="InterPro" id="IPR002772">
    <property type="entry name" value="Glyco_hydro_3_C"/>
</dbReference>
<evidence type="ECO:0000256" key="2">
    <source>
        <dbReference type="ARBA" id="ARBA00022801"/>
    </source>
</evidence>
<dbReference type="EMBL" id="BMAY01000006">
    <property type="protein sequence ID" value="GFZ27095.1"/>
    <property type="molecule type" value="Genomic_DNA"/>
</dbReference>
<dbReference type="PANTHER" id="PTHR42715:SF10">
    <property type="entry name" value="BETA-GLUCOSIDASE"/>
    <property type="match status" value="1"/>
</dbReference>
<dbReference type="PRINTS" id="PR00133">
    <property type="entry name" value="GLHYDRLASE3"/>
</dbReference>
<dbReference type="SMART" id="SM01217">
    <property type="entry name" value="Fn3_like"/>
    <property type="match status" value="1"/>
</dbReference>
<evidence type="ECO:0000313" key="4">
    <source>
        <dbReference type="EMBL" id="GFZ27095.1"/>
    </source>
</evidence>
<dbReference type="FunFam" id="2.60.40.10:FF:000495">
    <property type="entry name" value="Periplasmic beta-glucosidase"/>
    <property type="match status" value="1"/>
</dbReference>
<organism evidence="4 5">
    <name type="scientific">Lactobacillus corticis</name>
    <dbReference type="NCBI Taxonomy" id="2201249"/>
    <lineage>
        <taxon>Bacteria</taxon>
        <taxon>Bacillati</taxon>
        <taxon>Bacillota</taxon>
        <taxon>Bacilli</taxon>
        <taxon>Lactobacillales</taxon>
        <taxon>Lactobacillaceae</taxon>
        <taxon>Lactobacillus</taxon>
    </lineage>
</organism>
<dbReference type="Pfam" id="PF01915">
    <property type="entry name" value="Glyco_hydro_3_C"/>
    <property type="match status" value="1"/>
</dbReference>
<keyword evidence="5" id="KW-1185">Reference proteome</keyword>